<dbReference type="Pfam" id="PF00400">
    <property type="entry name" value="WD40"/>
    <property type="match status" value="5"/>
</dbReference>
<feature type="region of interest" description="Disordered" evidence="2">
    <location>
        <begin position="142"/>
        <end position="181"/>
    </location>
</feature>
<dbReference type="PROSITE" id="PS50082">
    <property type="entry name" value="WD_REPEATS_2"/>
    <property type="match status" value="7"/>
</dbReference>
<dbReference type="Gene3D" id="2.130.10.10">
    <property type="entry name" value="YVTN repeat-like/Quinoprotein amine dehydrogenase"/>
    <property type="match status" value="2"/>
</dbReference>
<dbReference type="GO" id="GO:0031124">
    <property type="term" value="P:mRNA 3'-end processing"/>
    <property type="evidence" value="ECO:0007669"/>
    <property type="project" value="InterPro"/>
</dbReference>
<name>A0A7J6MHC3_PERCH</name>
<evidence type="ECO:0000313" key="5">
    <source>
        <dbReference type="EMBL" id="KAF4670827.1"/>
    </source>
</evidence>
<dbReference type="EMBL" id="JAAPAO010000146">
    <property type="protein sequence ID" value="KAF4670827.1"/>
    <property type="molecule type" value="Genomic_DNA"/>
</dbReference>
<feature type="repeat" description="WD" evidence="1">
    <location>
        <begin position="780"/>
        <end position="821"/>
    </location>
</feature>
<feature type="repeat" description="WD" evidence="1">
    <location>
        <begin position="738"/>
        <end position="779"/>
    </location>
</feature>
<dbReference type="InterPro" id="IPR036322">
    <property type="entry name" value="WD40_repeat_dom_sf"/>
</dbReference>
<feature type="repeat" description="WD" evidence="1">
    <location>
        <begin position="864"/>
        <end position="898"/>
    </location>
</feature>
<dbReference type="SMART" id="SM00320">
    <property type="entry name" value="WD40"/>
    <property type="match status" value="7"/>
</dbReference>
<evidence type="ECO:0000259" key="4">
    <source>
        <dbReference type="Pfam" id="PF23383"/>
    </source>
</evidence>
<feature type="domain" description="IFT140 first beta-propeller" evidence="4">
    <location>
        <begin position="656"/>
        <end position="731"/>
    </location>
</feature>
<feature type="compositionally biased region" description="Acidic residues" evidence="2">
    <location>
        <begin position="166"/>
        <end position="181"/>
    </location>
</feature>
<dbReference type="Pfam" id="PF23383">
    <property type="entry name" value="Beta-prop_IFT140_1st"/>
    <property type="match status" value="1"/>
</dbReference>
<keyword evidence="6" id="KW-1185">Reference proteome</keyword>
<organism evidence="5 6">
    <name type="scientific">Perkinsus chesapeaki</name>
    <name type="common">Clam parasite</name>
    <name type="synonym">Perkinsus andrewsi</name>
    <dbReference type="NCBI Taxonomy" id="330153"/>
    <lineage>
        <taxon>Eukaryota</taxon>
        <taxon>Sar</taxon>
        <taxon>Alveolata</taxon>
        <taxon>Perkinsozoa</taxon>
        <taxon>Perkinsea</taxon>
        <taxon>Perkinsida</taxon>
        <taxon>Perkinsidae</taxon>
        <taxon>Perkinsus</taxon>
    </lineage>
</organism>
<dbReference type="GO" id="GO:0005847">
    <property type="term" value="C:mRNA cleavage and polyadenylation specificity factor complex"/>
    <property type="evidence" value="ECO:0007669"/>
    <property type="project" value="TreeGrafter"/>
</dbReference>
<dbReference type="InterPro" id="IPR001680">
    <property type="entry name" value="WD40_rpt"/>
</dbReference>
<evidence type="ECO:0000256" key="3">
    <source>
        <dbReference type="SAM" id="SignalP"/>
    </source>
</evidence>
<keyword evidence="3" id="KW-0732">Signal</keyword>
<feature type="repeat" description="WD" evidence="1">
    <location>
        <begin position="822"/>
        <end position="863"/>
    </location>
</feature>
<dbReference type="PROSITE" id="PS50294">
    <property type="entry name" value="WD_REPEATS_REGION"/>
    <property type="match status" value="6"/>
</dbReference>
<sequence length="999" mass="111842">MRFTLIAAVAIGAAMASVEWQDTPTTTQIWQMMSMGEEAADTFRTFLITNPKAIFERSGDGRGAIFWAWEFGNTQALLTLTASKVDVFNEDVKDATGSSAPALCRADDNCDYEAIVEVLQDAAAVEQEKALLVEKVRELREAAEGDLEDMDNDNEDEEATDKTNDEKEEDDDDDDDDMDDDGLMMLQSVLRMEAAAVQAAPASPSRFRQLLRHPRGTRGASDLLMVVATAEHVEDRTRHLIQAVEKEYPKLGIMTVDILKQPEHAASIFVMNVPTVQLWHGGMMQRVITGGDPAMTLEHLGRWFKQDFMSSTPYKEAKGRLGEAVERGQLEELEGDEGALMEFESMLSFKKITGFADLDDHQLAARGRLRLYAGRDGVSEKLKRAVEAYLAAPQDEEVLAGCADTFLREYAAWFCTQSPVRILNMEEYESQQVPEREILIAFLQDLDWERFPDLLHDTLYKLRYMIDKEDTLFMKHRMCHSSPRSVRFVSSRASRAAMQCDGRMVSGVVEVPIRATLTGGLGRMATLVRCPPRGVIGLLLPFFGILGLAKMQNLGMPHQGGAGMGGGLGGGHPHFLFDDAFDRDERGQPKKKYLRRMIDYNPTLIKYKTDMLLTQHRPLYKRGNQKAHLSYMKDMGPGYLGYESPILCKYIHTAINKMRCAINCVEWQPNGQRVLTGSQTGEFTLWNGVHFNFENLMQAHTASIRAMKWTPDGANLLSGDSSGLIKVWNSNYFCFKQIEAHQETVRDLSVSPSGAKFVSCADENAAKLWDFPTFKEERTFNGHGWEVKTIDWHPSMSLVATGSKDFNIKLWDPRQSEAITTIYAHKSVVGRVRWSPNGQWLISGSRDQLIKMMDVRKMSIDKVFKGHTREITSLSWHPTAVGIFSSGSYDGQICHWDVAQDAKPIESLIGAHDGSIWALAYHPLGHLMVSGSHDNCTKFWARPRPGDPDPQEQIPKGRMYYTHVAQAEARKKALEAAAVDSKSAAKFVAGRGDADDDDA</sequence>
<feature type="signal peptide" evidence="3">
    <location>
        <begin position="1"/>
        <end position="16"/>
    </location>
</feature>
<dbReference type="SUPFAM" id="SSF50978">
    <property type="entry name" value="WD40 repeat-like"/>
    <property type="match status" value="1"/>
</dbReference>
<feature type="repeat" description="WD" evidence="1">
    <location>
        <begin position="655"/>
        <end position="687"/>
    </location>
</feature>
<feature type="compositionally biased region" description="Acidic residues" evidence="2">
    <location>
        <begin position="144"/>
        <end position="159"/>
    </location>
</feature>
<feature type="repeat" description="WD" evidence="1">
    <location>
        <begin position="697"/>
        <end position="729"/>
    </location>
</feature>
<dbReference type="InterPro" id="IPR015943">
    <property type="entry name" value="WD40/YVTN_repeat-like_dom_sf"/>
</dbReference>
<feature type="chain" id="PRO_5029905149" evidence="3">
    <location>
        <begin position="17"/>
        <end position="999"/>
    </location>
</feature>
<feature type="repeat" description="WD" evidence="1">
    <location>
        <begin position="909"/>
        <end position="940"/>
    </location>
</feature>
<gene>
    <name evidence="5" type="primary">WDR33</name>
    <name evidence="5" type="ORF">FOL47_001837</name>
</gene>
<dbReference type="InterPro" id="IPR056154">
    <property type="entry name" value="Beta-prop_IFT140_1st"/>
</dbReference>
<keyword evidence="1" id="KW-0853">WD repeat</keyword>
<dbReference type="AlphaFoldDB" id="A0A7J6MHC3"/>
<protein>
    <submittedName>
        <fullName evidence="5">WD repeat-containing protein 33</fullName>
    </submittedName>
</protein>
<reference evidence="5 6" key="1">
    <citation type="submission" date="2020-04" db="EMBL/GenBank/DDBJ databases">
        <title>Perkinsus chesapeaki whole genome sequence.</title>
        <authorList>
            <person name="Bogema D.R."/>
        </authorList>
    </citation>
    <scope>NUCLEOTIDE SEQUENCE [LARGE SCALE GENOMIC DNA]</scope>
    <source>
        <strain evidence="5">ATCC PRA-425</strain>
    </source>
</reference>
<evidence type="ECO:0000313" key="6">
    <source>
        <dbReference type="Proteomes" id="UP000591131"/>
    </source>
</evidence>
<evidence type="ECO:0000256" key="1">
    <source>
        <dbReference type="PROSITE-ProRule" id="PRU00221"/>
    </source>
</evidence>
<dbReference type="PANTHER" id="PTHR22836">
    <property type="entry name" value="WD40 REPEAT PROTEIN"/>
    <property type="match status" value="1"/>
</dbReference>
<dbReference type="PANTHER" id="PTHR22836:SF0">
    <property type="entry name" value="PRE-MRNA 3' END PROCESSING PROTEIN WDR33"/>
    <property type="match status" value="1"/>
</dbReference>
<evidence type="ECO:0000256" key="2">
    <source>
        <dbReference type="SAM" id="MobiDB-lite"/>
    </source>
</evidence>
<proteinExistence type="predicted"/>
<dbReference type="OrthoDB" id="16717at2759"/>
<dbReference type="InterPro" id="IPR045245">
    <property type="entry name" value="Pfs2-like"/>
</dbReference>
<dbReference type="CDD" id="cd00200">
    <property type="entry name" value="WD40"/>
    <property type="match status" value="1"/>
</dbReference>
<accession>A0A7J6MHC3</accession>
<dbReference type="CDD" id="cd02947">
    <property type="entry name" value="TRX_family"/>
    <property type="match status" value="1"/>
</dbReference>
<dbReference type="Proteomes" id="UP000591131">
    <property type="component" value="Unassembled WGS sequence"/>
</dbReference>
<comment type="caution">
    <text evidence="5">The sequence shown here is derived from an EMBL/GenBank/DDBJ whole genome shotgun (WGS) entry which is preliminary data.</text>
</comment>